<evidence type="ECO:0000313" key="4">
    <source>
        <dbReference type="EMBL" id="MDQ8936666.1"/>
    </source>
</evidence>
<dbReference type="SUPFAM" id="SSF52540">
    <property type="entry name" value="P-loop containing nucleoside triphosphate hydrolases"/>
    <property type="match status" value="1"/>
</dbReference>
<name>A0AAW8JDA2_9GAMM</name>
<dbReference type="InterPro" id="IPR009612">
    <property type="entry name" value="IcmF-rel"/>
</dbReference>
<dbReference type="InterPro" id="IPR053156">
    <property type="entry name" value="T6SS_TssM-like"/>
</dbReference>
<dbReference type="PANTHER" id="PTHR36153">
    <property type="entry name" value="INNER MEMBRANE PROTEIN-RELATED"/>
    <property type="match status" value="1"/>
</dbReference>
<dbReference type="PANTHER" id="PTHR36153:SF1">
    <property type="entry name" value="TYPE VI SECRETION SYSTEM COMPONENT TSSM1"/>
    <property type="match status" value="1"/>
</dbReference>
<reference evidence="4" key="1">
    <citation type="submission" date="2023-08" db="EMBL/GenBank/DDBJ databases">
        <title>Emergence of clinically-relevant ST2 carbapenem-resistant Acinetobacter baumannii strains in hospital sewages in Zhejiang, East of China.</title>
        <authorList>
            <person name="Kaichao C."/>
            <person name="Zhang R."/>
        </authorList>
    </citation>
    <scope>NUCLEOTIDE SEQUENCE</scope>
    <source>
        <strain evidence="4">M-RB-37</strain>
    </source>
</reference>
<evidence type="ECO:0000259" key="3">
    <source>
        <dbReference type="Pfam" id="PF14331"/>
    </source>
</evidence>
<protein>
    <submittedName>
        <fullName evidence="4">Type VI secretion protein IcmF/TssM N-terminal domain-containing protein</fullName>
    </submittedName>
</protein>
<dbReference type="Pfam" id="PF06761">
    <property type="entry name" value="IcmF-related"/>
    <property type="match status" value="1"/>
</dbReference>
<accession>A0AAW8JDA2</accession>
<dbReference type="InterPro" id="IPR025743">
    <property type="entry name" value="TssM1_N"/>
</dbReference>
<gene>
    <name evidence="4" type="ORF">RFH47_13155</name>
</gene>
<evidence type="ECO:0000313" key="5">
    <source>
        <dbReference type="Proteomes" id="UP001243844"/>
    </source>
</evidence>
<dbReference type="RefSeq" id="WP_308981865.1">
    <property type="nucleotide sequence ID" value="NZ_JAVIDL010000030.1"/>
</dbReference>
<keyword evidence="1" id="KW-1133">Transmembrane helix</keyword>
<organism evidence="4 5">
    <name type="scientific">Acinetobacter rudis</name>
    <dbReference type="NCBI Taxonomy" id="632955"/>
    <lineage>
        <taxon>Bacteria</taxon>
        <taxon>Pseudomonadati</taxon>
        <taxon>Pseudomonadota</taxon>
        <taxon>Gammaproteobacteria</taxon>
        <taxon>Moraxellales</taxon>
        <taxon>Moraxellaceae</taxon>
        <taxon>Acinetobacter</taxon>
    </lineage>
</organism>
<sequence length="533" mass="61745">MRQQIKKSHRLIYQSKLLTKKSCQSKYELPWYVVIGSSLAGKSSALKHSGLTFLDTGSMQEHVSDQTQATAYCEWLICRDGVLLDTAGRYTTSIADQPEWLGFLRLLKKNRPETPINGLVIMVSITELLHHDAVGETQLVKRLNSRIQQATEYLEISMPIYLIFTQMDLIEGFTPFFKYDEVYERDQVWGATLSYATRSSPSIGELFEQHFQVLSEGLQYVSRKHYNRNSLADISINAMSFPLEFSALKPILSAFVRALFDDHLSQSQRVFRGFYFTSALQEGVSESPITRKLVQEFDLEKISDKVLVSTNINSFHRQGYFLKELFSHVIFKDRKIVKPQLNIMTKRKRCWGSILVLFSILVCMLLWLWSYKNNQQLIEDVQSDLDKAMLLKHNAEYDLGKYVDVLLILQRRLQQLDEYEKHRPFKLSFGLYQGKQLQKRLKAEYLNGIKQLILLPAQQNMAQYLQQMNNKRDQLSIGKQQVVAEDVVEENNDQHQSIAVGSQDAYYVLKAYLMLSKPEHVEVELLNNQVAHL</sequence>
<evidence type="ECO:0000256" key="1">
    <source>
        <dbReference type="SAM" id="Phobius"/>
    </source>
</evidence>
<dbReference type="Proteomes" id="UP001243844">
    <property type="component" value="Unassembled WGS sequence"/>
</dbReference>
<dbReference type="EMBL" id="JAVIDL010000030">
    <property type="protein sequence ID" value="MDQ8936666.1"/>
    <property type="molecule type" value="Genomic_DNA"/>
</dbReference>
<dbReference type="Pfam" id="PF14331">
    <property type="entry name" value="IcmF-related_N"/>
    <property type="match status" value="1"/>
</dbReference>
<evidence type="ECO:0000259" key="2">
    <source>
        <dbReference type="Pfam" id="PF06761"/>
    </source>
</evidence>
<keyword evidence="1" id="KW-0812">Transmembrane</keyword>
<proteinExistence type="predicted"/>
<comment type="caution">
    <text evidence="4">The sequence shown here is derived from an EMBL/GenBank/DDBJ whole genome shotgun (WGS) entry which is preliminary data.</text>
</comment>
<feature type="domain" description="Type VI secretion system component TssM1 N-terminal" evidence="3">
    <location>
        <begin position="96"/>
        <end position="351"/>
    </location>
</feature>
<dbReference type="AlphaFoldDB" id="A0AAW8JDA2"/>
<keyword evidence="1" id="KW-0472">Membrane</keyword>
<dbReference type="InterPro" id="IPR027417">
    <property type="entry name" value="P-loop_NTPase"/>
</dbReference>
<feature type="transmembrane region" description="Helical" evidence="1">
    <location>
        <begin position="350"/>
        <end position="369"/>
    </location>
</feature>
<feature type="domain" description="IcmF-related" evidence="2">
    <location>
        <begin position="404"/>
        <end position="532"/>
    </location>
</feature>